<proteinExistence type="predicted"/>
<protein>
    <submittedName>
        <fullName evidence="2">Uncharacterized protein</fullName>
    </submittedName>
</protein>
<organism evidence="2 3">
    <name type="scientific">Euplotes crassus</name>
    <dbReference type="NCBI Taxonomy" id="5936"/>
    <lineage>
        <taxon>Eukaryota</taxon>
        <taxon>Sar</taxon>
        <taxon>Alveolata</taxon>
        <taxon>Ciliophora</taxon>
        <taxon>Intramacronucleata</taxon>
        <taxon>Spirotrichea</taxon>
        <taxon>Hypotrichia</taxon>
        <taxon>Euplotida</taxon>
        <taxon>Euplotidae</taxon>
        <taxon>Moneuplotes</taxon>
    </lineage>
</organism>
<keyword evidence="3" id="KW-1185">Reference proteome</keyword>
<evidence type="ECO:0000313" key="3">
    <source>
        <dbReference type="Proteomes" id="UP001295684"/>
    </source>
</evidence>
<accession>A0AAD1USA9</accession>
<evidence type="ECO:0000313" key="2">
    <source>
        <dbReference type="EMBL" id="CAI2370260.1"/>
    </source>
</evidence>
<sequence length="141" mass="16007">MKKFQKLSGSLKMDISDLWDDSDLTVNEETSNNMPRQSLNKTRQFKNTMKNNKGKVKSEDLSDYVLDKDLHQHSSSFSMQIDCFVKELKINCDQEQSSKKLSKSSTINANTHKTACTACEGAKILSTLRRISSDKLLKVIL</sequence>
<evidence type="ECO:0000256" key="1">
    <source>
        <dbReference type="SAM" id="MobiDB-lite"/>
    </source>
</evidence>
<gene>
    <name evidence="2" type="ORF">ECRASSUSDP1_LOCUS11569</name>
</gene>
<comment type="caution">
    <text evidence="2">The sequence shown here is derived from an EMBL/GenBank/DDBJ whole genome shotgun (WGS) entry which is preliminary data.</text>
</comment>
<name>A0AAD1USA9_EUPCR</name>
<reference evidence="2" key="1">
    <citation type="submission" date="2023-07" db="EMBL/GenBank/DDBJ databases">
        <authorList>
            <consortium name="AG Swart"/>
            <person name="Singh M."/>
            <person name="Singh A."/>
            <person name="Seah K."/>
            <person name="Emmerich C."/>
        </authorList>
    </citation>
    <scope>NUCLEOTIDE SEQUENCE</scope>
    <source>
        <strain evidence="2">DP1</strain>
    </source>
</reference>
<dbReference type="AlphaFoldDB" id="A0AAD1USA9"/>
<feature type="region of interest" description="Disordered" evidence="1">
    <location>
        <begin position="27"/>
        <end position="56"/>
    </location>
</feature>
<feature type="compositionally biased region" description="Polar residues" evidence="1">
    <location>
        <begin position="27"/>
        <end position="51"/>
    </location>
</feature>
<dbReference type="Proteomes" id="UP001295684">
    <property type="component" value="Unassembled WGS sequence"/>
</dbReference>
<dbReference type="EMBL" id="CAMPGE010011425">
    <property type="protein sequence ID" value="CAI2370260.1"/>
    <property type="molecule type" value="Genomic_DNA"/>
</dbReference>